<dbReference type="Pfam" id="PF20737">
    <property type="entry name" value="Glyco_hydro127C"/>
    <property type="match status" value="1"/>
</dbReference>
<dbReference type="InterPro" id="IPR012878">
    <property type="entry name" value="Beta-AFase-like_GH127_cat"/>
</dbReference>
<dbReference type="PANTHER" id="PTHR43465">
    <property type="entry name" value="DUF1680 DOMAIN PROTEIN (AFU_ORTHOLOGUE AFUA_1G08910)"/>
    <property type="match status" value="1"/>
</dbReference>
<keyword evidence="5" id="KW-1185">Reference proteome</keyword>
<name>A0A9X5BDP7_9FIRM</name>
<dbReference type="InterPro" id="IPR049046">
    <property type="entry name" value="Beta-AFase-like_GH127_middle"/>
</dbReference>
<comment type="caution">
    <text evidence="4">The sequence shown here is derived from an EMBL/GenBank/DDBJ whole genome shotgun (WGS) entry which is preliminary data.</text>
</comment>
<dbReference type="OrthoDB" id="9757939at2"/>
<feature type="domain" description="Non-reducing end beta-L-arabinofuranosidase-like GH127 C-terminal" evidence="3">
    <location>
        <begin position="530"/>
        <end position="640"/>
    </location>
</feature>
<dbReference type="EMBL" id="QZDT01000004">
    <property type="protein sequence ID" value="NBJ91896.1"/>
    <property type="molecule type" value="Genomic_DNA"/>
</dbReference>
<dbReference type="RefSeq" id="WP_160558971.1">
    <property type="nucleotide sequence ID" value="NZ_QZDT01000004.1"/>
</dbReference>
<dbReference type="AlphaFoldDB" id="A0A9X5BDP7"/>
<dbReference type="InterPro" id="IPR008928">
    <property type="entry name" value="6-hairpin_glycosidase_sf"/>
</dbReference>
<protein>
    <submittedName>
        <fullName evidence="4">Glycoside hydrolase family 127 protein</fullName>
    </submittedName>
</protein>
<accession>A0A9X5BDP7</accession>
<reference evidence="4" key="1">
    <citation type="submission" date="2018-09" db="EMBL/GenBank/DDBJ databases">
        <title>Murine metabolic-syndrome-specific gut microbial biobank.</title>
        <authorList>
            <person name="Liu C."/>
        </authorList>
    </citation>
    <scope>NUCLEOTIDE SEQUENCE</scope>
    <source>
        <strain evidence="4">D42-62</strain>
    </source>
</reference>
<evidence type="ECO:0000259" key="3">
    <source>
        <dbReference type="Pfam" id="PF20737"/>
    </source>
</evidence>
<dbReference type="PANTHER" id="PTHR43465:SF2">
    <property type="entry name" value="DUF1680 DOMAIN PROTEIN (AFU_ORTHOLOGUE AFUA_1G08910)"/>
    <property type="match status" value="1"/>
</dbReference>
<gene>
    <name evidence="4" type="ORF">D5281_04635</name>
</gene>
<dbReference type="Pfam" id="PF07944">
    <property type="entry name" value="Beta-AFase-like_GH127_cat"/>
    <property type="match status" value="1"/>
</dbReference>
<sequence>MSDLKLVTKFDVTDGFFARYRKLVREVVLPYQENALNDRIEGAEKSHCIENFRMAAKKLHTGKCDGEFYGMVFQDSDVAKWLEGAAYSLAQTPDGELERRCDEIIELIGQAQHEDGYLNTYFTVKEPDKRWTNLHEAHELYCAGHMIEAGVAYAECTGKTRLLQIVCDMADCIYKHFIEDHAEGYPGHPEIELALMRLYRCTKEEKYKELALHFINVRGVNSDYFKQENKKNRWSVWGNDPENKEYAQNMAPVRMQKKAVGHAVRAVYLYAGMADAAKETQDESLADACKILWNNITQCRMYVTGAIGSAYEGEAFTKDYHLPNDTAYAETCAAIGLIFFSNKMLYLERNGKYTDIIERALYNCVLAGMQLDGTKFFYVNPLEVLPGISGEAQTHRHALPVRPKWFACACCPPNVARLLTSISEYVWHVTKDGLFSNLFLGGTLDLSDVYGGKVTLKTEYPYGNQVEYHFEPQNGTMSIPLAIRIPSWSKNTVFRINDKRINPEVKDGYAYISRNFSAEDVVIVEFEMLVRKIYTSNKVSANTGKAAVERGPLIYCAEGVDNGDDVLSLSLMKDGSITVSEYLPDKLFGIQELYAEGYKETVSDTLYSYEASREEKCKITLVPYYTWGNRGLNQMRVWIPEKK</sequence>
<dbReference type="Pfam" id="PF20736">
    <property type="entry name" value="Glyco_hydro127M"/>
    <property type="match status" value="1"/>
</dbReference>
<feature type="domain" description="Non-reducing end beta-L-arabinofuranosidase-like GH127 catalytic" evidence="1">
    <location>
        <begin position="12"/>
        <end position="423"/>
    </location>
</feature>
<organism evidence="4 5">
    <name type="scientific">Parablautia muri</name>
    <dbReference type="NCBI Taxonomy" id="2320879"/>
    <lineage>
        <taxon>Bacteria</taxon>
        <taxon>Bacillati</taxon>
        <taxon>Bacillota</taxon>
        <taxon>Clostridia</taxon>
        <taxon>Lachnospirales</taxon>
        <taxon>Lachnospiraceae</taxon>
        <taxon>Parablautia</taxon>
    </lineage>
</organism>
<evidence type="ECO:0000313" key="4">
    <source>
        <dbReference type="EMBL" id="NBJ91896.1"/>
    </source>
</evidence>
<dbReference type="InterPro" id="IPR049049">
    <property type="entry name" value="Beta-AFase-like_GH127_C"/>
</dbReference>
<dbReference type="GO" id="GO:0016787">
    <property type="term" value="F:hydrolase activity"/>
    <property type="evidence" value="ECO:0007669"/>
    <property type="project" value="UniProtKB-KW"/>
</dbReference>
<proteinExistence type="predicted"/>
<dbReference type="GO" id="GO:0005975">
    <property type="term" value="P:carbohydrate metabolic process"/>
    <property type="evidence" value="ECO:0007669"/>
    <property type="project" value="InterPro"/>
</dbReference>
<dbReference type="InterPro" id="IPR049174">
    <property type="entry name" value="Beta-AFase-like"/>
</dbReference>
<evidence type="ECO:0000313" key="5">
    <source>
        <dbReference type="Proteomes" id="UP001154420"/>
    </source>
</evidence>
<feature type="domain" description="Non-reducing end beta-L-arabinofuranosidase-like GH127 middle" evidence="2">
    <location>
        <begin position="434"/>
        <end position="528"/>
    </location>
</feature>
<dbReference type="Proteomes" id="UP001154420">
    <property type="component" value="Unassembled WGS sequence"/>
</dbReference>
<dbReference type="SUPFAM" id="SSF48208">
    <property type="entry name" value="Six-hairpin glycosidases"/>
    <property type="match status" value="1"/>
</dbReference>
<keyword evidence="4" id="KW-0378">Hydrolase</keyword>
<evidence type="ECO:0000259" key="2">
    <source>
        <dbReference type="Pfam" id="PF20736"/>
    </source>
</evidence>
<evidence type="ECO:0000259" key="1">
    <source>
        <dbReference type="Pfam" id="PF07944"/>
    </source>
</evidence>